<name>A0ABQ2KYK7_9NOCA</name>
<keyword evidence="2" id="KW-1185">Reference proteome</keyword>
<dbReference type="Proteomes" id="UP000658127">
    <property type="component" value="Unassembled WGS sequence"/>
</dbReference>
<comment type="caution">
    <text evidence="1">The sequence shown here is derived from an EMBL/GenBank/DDBJ whole genome shotgun (WGS) entry which is preliminary data.</text>
</comment>
<accession>A0ABQ2KYK7</accession>
<proteinExistence type="predicted"/>
<evidence type="ECO:0000313" key="1">
    <source>
        <dbReference type="EMBL" id="GGN96813.1"/>
    </source>
</evidence>
<dbReference type="EMBL" id="BMNE01000010">
    <property type="protein sequence ID" value="GGN96813.1"/>
    <property type="molecule type" value="Genomic_DNA"/>
</dbReference>
<gene>
    <name evidence="1" type="ORF">GCM10011610_62090</name>
</gene>
<protein>
    <submittedName>
        <fullName evidence="1">Uncharacterized protein</fullName>
    </submittedName>
</protein>
<reference evidence="2" key="1">
    <citation type="journal article" date="2019" name="Int. J. Syst. Evol. Microbiol.">
        <title>The Global Catalogue of Microorganisms (GCM) 10K type strain sequencing project: providing services to taxonomists for standard genome sequencing and annotation.</title>
        <authorList>
            <consortium name="The Broad Institute Genomics Platform"/>
            <consortium name="The Broad Institute Genome Sequencing Center for Infectious Disease"/>
            <person name="Wu L."/>
            <person name="Ma J."/>
        </authorList>
    </citation>
    <scope>NUCLEOTIDE SEQUENCE [LARGE SCALE GENOMIC DNA]</scope>
    <source>
        <strain evidence="2">CGMCC 4.7329</strain>
    </source>
</reference>
<evidence type="ECO:0000313" key="2">
    <source>
        <dbReference type="Proteomes" id="UP000658127"/>
    </source>
</evidence>
<sequence>MKHGWVAFASPLPEYRTVTVSRTGIPWCLAPVGGAIADVVQFERNVPMDEATTALIGQILSFLSGGSSVAYEPTTPTA</sequence>
<organism evidence="1 2">
    <name type="scientific">Nocardia rhizosphaerihabitans</name>
    <dbReference type="NCBI Taxonomy" id="1691570"/>
    <lineage>
        <taxon>Bacteria</taxon>
        <taxon>Bacillati</taxon>
        <taxon>Actinomycetota</taxon>
        <taxon>Actinomycetes</taxon>
        <taxon>Mycobacteriales</taxon>
        <taxon>Nocardiaceae</taxon>
        <taxon>Nocardia</taxon>
    </lineage>
</organism>